<dbReference type="Pfam" id="PF00069">
    <property type="entry name" value="Pkinase"/>
    <property type="match status" value="1"/>
</dbReference>
<protein>
    <submittedName>
        <fullName evidence="7">cAMP-dependent protein kinase catalytic subunit beta-like</fullName>
    </submittedName>
</protein>
<accession>A0A6G0VZE5</accession>
<dbReference type="InterPro" id="IPR000719">
    <property type="entry name" value="Prot_kinase_dom"/>
</dbReference>
<evidence type="ECO:0000259" key="6">
    <source>
        <dbReference type="PROSITE" id="PS50011"/>
    </source>
</evidence>
<dbReference type="OrthoDB" id="63267at2759"/>
<keyword evidence="8" id="KW-1185">Reference proteome</keyword>
<keyword evidence="2" id="KW-0808">Transferase</keyword>
<dbReference type="Proteomes" id="UP000478052">
    <property type="component" value="Unassembled WGS sequence"/>
</dbReference>
<feature type="domain" description="Protein kinase" evidence="6">
    <location>
        <begin position="1"/>
        <end position="96"/>
    </location>
</feature>
<dbReference type="GO" id="GO:0005524">
    <property type="term" value="F:ATP binding"/>
    <property type="evidence" value="ECO:0007669"/>
    <property type="project" value="UniProtKB-KW"/>
</dbReference>
<comment type="caution">
    <text evidence="7">The sequence shown here is derived from an EMBL/GenBank/DDBJ whole genome shotgun (WGS) entry which is preliminary data.</text>
</comment>
<dbReference type="GO" id="GO:0004691">
    <property type="term" value="F:cAMP-dependent protein kinase activity"/>
    <property type="evidence" value="ECO:0007669"/>
    <property type="project" value="TreeGrafter"/>
</dbReference>
<dbReference type="EMBL" id="VUJU01011008">
    <property type="protein sequence ID" value="KAF0712226.1"/>
    <property type="molecule type" value="Genomic_DNA"/>
</dbReference>
<keyword evidence="4 7" id="KW-0418">Kinase</keyword>
<dbReference type="SUPFAM" id="SSF56112">
    <property type="entry name" value="Protein kinase-like (PK-like)"/>
    <property type="match status" value="1"/>
</dbReference>
<evidence type="ECO:0000313" key="7">
    <source>
        <dbReference type="EMBL" id="KAF0712226.1"/>
    </source>
</evidence>
<gene>
    <name evidence="7" type="ORF">FWK35_00036726</name>
</gene>
<keyword evidence="5" id="KW-0067">ATP-binding</keyword>
<sequence length="96" mass="10919">MITYCFGRRYCHSAGYGKAVDYWSLGVLLYEMLANRSPFVDRDTGKLFSNIVNGEYSCPLGFSGDVINLFRNILKVDVTRWYGNLANGIRNIKKHG</sequence>
<reference evidence="7 8" key="1">
    <citation type="submission" date="2019-08" db="EMBL/GenBank/DDBJ databases">
        <title>Whole genome of Aphis craccivora.</title>
        <authorList>
            <person name="Voronova N.V."/>
            <person name="Shulinski R.S."/>
            <person name="Bandarenka Y.V."/>
            <person name="Zhorov D.G."/>
            <person name="Warner D."/>
        </authorList>
    </citation>
    <scope>NUCLEOTIDE SEQUENCE [LARGE SCALE GENOMIC DNA]</scope>
    <source>
        <strain evidence="7">180601</strain>
        <tissue evidence="7">Whole Body</tissue>
    </source>
</reference>
<evidence type="ECO:0000256" key="5">
    <source>
        <dbReference type="ARBA" id="ARBA00022840"/>
    </source>
</evidence>
<proteinExistence type="predicted"/>
<evidence type="ECO:0000256" key="1">
    <source>
        <dbReference type="ARBA" id="ARBA00022527"/>
    </source>
</evidence>
<dbReference type="InterPro" id="IPR011009">
    <property type="entry name" value="Kinase-like_dom_sf"/>
</dbReference>
<dbReference type="Gene3D" id="1.10.510.10">
    <property type="entry name" value="Transferase(Phosphotransferase) domain 1"/>
    <property type="match status" value="1"/>
</dbReference>
<dbReference type="GO" id="GO:0005634">
    <property type="term" value="C:nucleus"/>
    <property type="evidence" value="ECO:0007669"/>
    <property type="project" value="TreeGrafter"/>
</dbReference>
<evidence type="ECO:0000256" key="3">
    <source>
        <dbReference type="ARBA" id="ARBA00022741"/>
    </source>
</evidence>
<dbReference type="GO" id="GO:0005829">
    <property type="term" value="C:cytosol"/>
    <property type="evidence" value="ECO:0007669"/>
    <property type="project" value="TreeGrafter"/>
</dbReference>
<keyword evidence="3" id="KW-0547">Nucleotide-binding</keyword>
<dbReference type="AlphaFoldDB" id="A0A6G0VZE5"/>
<organism evidence="7 8">
    <name type="scientific">Aphis craccivora</name>
    <name type="common">Cowpea aphid</name>
    <dbReference type="NCBI Taxonomy" id="307492"/>
    <lineage>
        <taxon>Eukaryota</taxon>
        <taxon>Metazoa</taxon>
        <taxon>Ecdysozoa</taxon>
        <taxon>Arthropoda</taxon>
        <taxon>Hexapoda</taxon>
        <taxon>Insecta</taxon>
        <taxon>Pterygota</taxon>
        <taxon>Neoptera</taxon>
        <taxon>Paraneoptera</taxon>
        <taxon>Hemiptera</taxon>
        <taxon>Sternorrhyncha</taxon>
        <taxon>Aphidomorpha</taxon>
        <taxon>Aphidoidea</taxon>
        <taxon>Aphididae</taxon>
        <taxon>Aphidini</taxon>
        <taxon>Aphis</taxon>
        <taxon>Aphis</taxon>
    </lineage>
</organism>
<dbReference type="PANTHER" id="PTHR24353:SF153">
    <property type="entry name" value="CAMP-DEPENDENT PROTEIN KINASE CATALYTIC SUBUNIT 1"/>
    <property type="match status" value="1"/>
</dbReference>
<evidence type="ECO:0000313" key="8">
    <source>
        <dbReference type="Proteomes" id="UP000478052"/>
    </source>
</evidence>
<dbReference type="PANTHER" id="PTHR24353">
    <property type="entry name" value="CYCLIC NUCLEOTIDE-DEPENDENT PROTEIN KINASE"/>
    <property type="match status" value="1"/>
</dbReference>
<dbReference type="PROSITE" id="PS50011">
    <property type="entry name" value="PROTEIN_KINASE_DOM"/>
    <property type="match status" value="1"/>
</dbReference>
<dbReference type="GO" id="GO:0005952">
    <property type="term" value="C:cAMP-dependent protein kinase complex"/>
    <property type="evidence" value="ECO:0007669"/>
    <property type="project" value="TreeGrafter"/>
</dbReference>
<evidence type="ECO:0000256" key="2">
    <source>
        <dbReference type="ARBA" id="ARBA00022679"/>
    </source>
</evidence>
<name>A0A6G0VZE5_APHCR</name>
<evidence type="ECO:0000256" key="4">
    <source>
        <dbReference type="ARBA" id="ARBA00022777"/>
    </source>
</evidence>
<keyword evidence="1" id="KW-0723">Serine/threonine-protein kinase</keyword>